<feature type="transmembrane region" description="Helical" evidence="6">
    <location>
        <begin position="7"/>
        <end position="25"/>
    </location>
</feature>
<evidence type="ECO:0000256" key="4">
    <source>
        <dbReference type="ARBA" id="ARBA00022989"/>
    </source>
</evidence>
<protein>
    <submittedName>
        <fullName evidence="8">Transmembrane protein</fullName>
    </submittedName>
</protein>
<dbReference type="GO" id="GO:0016567">
    <property type="term" value="P:protein ubiquitination"/>
    <property type="evidence" value="ECO:0007669"/>
    <property type="project" value="InterPro"/>
</dbReference>
<evidence type="ECO:0000313" key="7">
    <source>
        <dbReference type="Proteomes" id="UP000095287"/>
    </source>
</evidence>
<dbReference type="WBParaSite" id="L893_g21202.t1">
    <property type="protein sequence ID" value="L893_g21202.t1"/>
    <property type="gene ID" value="L893_g21202"/>
</dbReference>
<name>A0A1I7YZ84_9BILA</name>
<comment type="subcellular location">
    <subcellularLocation>
        <location evidence="1">Membrane</location>
        <topology evidence="1">Multi-pass membrane protein</topology>
    </subcellularLocation>
</comment>
<evidence type="ECO:0000256" key="5">
    <source>
        <dbReference type="ARBA" id="ARBA00023136"/>
    </source>
</evidence>
<dbReference type="InterPro" id="IPR018801">
    <property type="entry name" value="TM129"/>
</dbReference>
<comment type="similarity">
    <text evidence="2">Belongs to the TMEM129 family.</text>
</comment>
<keyword evidence="3 6" id="KW-0812">Transmembrane</keyword>
<organism evidence="7 8">
    <name type="scientific">Steinernema glaseri</name>
    <dbReference type="NCBI Taxonomy" id="37863"/>
    <lineage>
        <taxon>Eukaryota</taxon>
        <taxon>Metazoa</taxon>
        <taxon>Ecdysozoa</taxon>
        <taxon>Nematoda</taxon>
        <taxon>Chromadorea</taxon>
        <taxon>Rhabditida</taxon>
        <taxon>Tylenchina</taxon>
        <taxon>Panagrolaimomorpha</taxon>
        <taxon>Strongyloidoidea</taxon>
        <taxon>Steinernematidae</taxon>
        <taxon>Steinernema</taxon>
    </lineage>
</organism>
<dbReference type="PANTHER" id="PTHR31322">
    <property type="entry name" value="E3 UBIQUITIN-PROTEIN LIGASE TM129"/>
    <property type="match status" value="1"/>
</dbReference>
<dbReference type="Pfam" id="PF10272">
    <property type="entry name" value="Tmpp129"/>
    <property type="match status" value="1"/>
</dbReference>
<proteinExistence type="inferred from homology"/>
<keyword evidence="5 6" id="KW-0472">Membrane</keyword>
<dbReference type="PANTHER" id="PTHR31322:SF2">
    <property type="entry name" value="E3 UBIQUITIN-PROTEIN LIGASE TM129"/>
    <property type="match status" value="1"/>
</dbReference>
<evidence type="ECO:0000256" key="1">
    <source>
        <dbReference type="ARBA" id="ARBA00004141"/>
    </source>
</evidence>
<dbReference type="AlphaFoldDB" id="A0A1I7YZ84"/>
<dbReference type="GO" id="GO:0016020">
    <property type="term" value="C:membrane"/>
    <property type="evidence" value="ECO:0007669"/>
    <property type="project" value="UniProtKB-SubCell"/>
</dbReference>
<dbReference type="GO" id="GO:0061630">
    <property type="term" value="F:ubiquitin protein ligase activity"/>
    <property type="evidence" value="ECO:0007669"/>
    <property type="project" value="InterPro"/>
</dbReference>
<feature type="transmembrane region" description="Helical" evidence="6">
    <location>
        <begin position="95"/>
        <end position="118"/>
    </location>
</feature>
<evidence type="ECO:0000256" key="3">
    <source>
        <dbReference type="ARBA" id="ARBA00022692"/>
    </source>
</evidence>
<accession>A0A1I7YZ84</accession>
<keyword evidence="7" id="KW-1185">Reference proteome</keyword>
<evidence type="ECO:0000256" key="6">
    <source>
        <dbReference type="SAM" id="Phobius"/>
    </source>
</evidence>
<reference evidence="8" key="1">
    <citation type="submission" date="2016-11" db="UniProtKB">
        <authorList>
            <consortium name="WormBaseParasite"/>
        </authorList>
    </citation>
    <scope>IDENTIFICATION</scope>
</reference>
<keyword evidence="4 6" id="KW-1133">Transmembrane helix</keyword>
<feature type="transmembrane region" description="Helical" evidence="6">
    <location>
        <begin position="61"/>
        <end position="83"/>
    </location>
</feature>
<evidence type="ECO:0000256" key="2">
    <source>
        <dbReference type="ARBA" id="ARBA00007332"/>
    </source>
</evidence>
<dbReference type="Proteomes" id="UP000095287">
    <property type="component" value="Unplaced"/>
</dbReference>
<dbReference type="GO" id="GO:0005783">
    <property type="term" value="C:endoplasmic reticulum"/>
    <property type="evidence" value="ECO:0007669"/>
    <property type="project" value="TreeGrafter"/>
</dbReference>
<evidence type="ECO:0000313" key="8">
    <source>
        <dbReference type="WBParaSite" id="L893_g21202.t1"/>
    </source>
</evidence>
<sequence length="367" mass="41233">MELGVQLEELILGVGFSSVVFFLIAFPPQEFISAGATIPSIFHFIVGDEKLNFIEFHLRRTILTMVIHVSMIPGCLLALHIYGSTEVFTTHPETIIHYVAHAALLFAVASYSYIFYITRDKYRRHSLMRNLRQFNGNVDQIVQSINSESRNLANLYVRLVGYSRLLITESWIIKVSNYTVVFIPASNVDVQVIEAHMAPCPPLDGGAMQFVHVLFKNNLHDISVSVRINSTLLSDIRERLDRPIHVAADLVIYRSISDQFVTAFADVVQRNPTVALPERELGNLDLCLGCSSSSANVTLSKQCLDVPHEPNCEECRCRPMWCVTCMARVFAAKQNKDNTETWLGGKANCPTCRSIFCVLDVCFIQQG</sequence>